<gene>
    <name evidence="2" type="ORF">HW555_009325</name>
</gene>
<name>A0A835G944_SPOEX</name>
<sequence>MTITSCYFRKIYYIIKYEDIRKGLPDINLAMEKFGFTYLWNRGLRISVRLSSLSNKSTDGISSESKGTDGAVDAEDLEQADSLGTADTENLEWAGALGTADLADTLGAADAEDLELADTLGAADAEDLELADTLADAEDLELADTLGAADAEDLELADTLGAADTEDLELDNSYDDEMKQGHDHLTAGTEHWNCTLHSRDFVEGTHASKYQQIIITDIKIDIEPSMIIVYVTADEMTDTSRGYRTVKKWDAWNLMGLVRRRFRKFMRVSVKVLADKVNDFHNFLFLPVHFLTMEYYGYSHHGPVHKP</sequence>
<accession>A0A835G944</accession>
<feature type="compositionally biased region" description="Polar residues" evidence="1">
    <location>
        <begin position="55"/>
        <end position="65"/>
    </location>
</feature>
<evidence type="ECO:0000313" key="3">
    <source>
        <dbReference type="Proteomes" id="UP000648187"/>
    </source>
</evidence>
<evidence type="ECO:0000313" key="2">
    <source>
        <dbReference type="EMBL" id="KAF9412047.1"/>
    </source>
</evidence>
<feature type="region of interest" description="Disordered" evidence="1">
    <location>
        <begin position="55"/>
        <end position="74"/>
    </location>
</feature>
<dbReference type="AlphaFoldDB" id="A0A835G944"/>
<evidence type="ECO:0000256" key="1">
    <source>
        <dbReference type="SAM" id="MobiDB-lite"/>
    </source>
</evidence>
<comment type="caution">
    <text evidence="2">The sequence shown here is derived from an EMBL/GenBank/DDBJ whole genome shotgun (WGS) entry which is preliminary data.</text>
</comment>
<dbReference type="Proteomes" id="UP000648187">
    <property type="component" value="Unassembled WGS sequence"/>
</dbReference>
<organism evidence="2 3">
    <name type="scientific">Spodoptera exigua</name>
    <name type="common">Beet armyworm</name>
    <name type="synonym">Noctua fulgens</name>
    <dbReference type="NCBI Taxonomy" id="7107"/>
    <lineage>
        <taxon>Eukaryota</taxon>
        <taxon>Metazoa</taxon>
        <taxon>Ecdysozoa</taxon>
        <taxon>Arthropoda</taxon>
        <taxon>Hexapoda</taxon>
        <taxon>Insecta</taxon>
        <taxon>Pterygota</taxon>
        <taxon>Neoptera</taxon>
        <taxon>Endopterygota</taxon>
        <taxon>Lepidoptera</taxon>
        <taxon>Glossata</taxon>
        <taxon>Ditrysia</taxon>
        <taxon>Noctuoidea</taxon>
        <taxon>Noctuidae</taxon>
        <taxon>Amphipyrinae</taxon>
        <taxon>Spodoptera</taxon>
    </lineage>
</organism>
<proteinExistence type="predicted"/>
<dbReference type="EMBL" id="JACKWZ010000204">
    <property type="protein sequence ID" value="KAF9412047.1"/>
    <property type="molecule type" value="Genomic_DNA"/>
</dbReference>
<keyword evidence="3" id="KW-1185">Reference proteome</keyword>
<protein>
    <submittedName>
        <fullName evidence="2">Uncharacterized protein</fullName>
    </submittedName>
</protein>
<reference evidence="2" key="1">
    <citation type="submission" date="2020-08" db="EMBL/GenBank/DDBJ databases">
        <title>Spodoptera exigua strain:BAW_Kor-Di-RS1 Genome sequencing and assembly.</title>
        <authorList>
            <person name="Kim J."/>
            <person name="Nam H.Y."/>
            <person name="Kwon M."/>
            <person name="Choi J.H."/>
            <person name="Cho S.R."/>
            <person name="Kim G.-H."/>
        </authorList>
    </citation>
    <scope>NUCLEOTIDE SEQUENCE</scope>
    <source>
        <strain evidence="2">BAW_Kor-Di-RS1</strain>
        <tissue evidence="2">Whole-body</tissue>
    </source>
</reference>